<reference evidence="1 2" key="1">
    <citation type="journal article" date="2018" name="Sci. Rep.">
        <title>Raphidocelis subcapitata (=Pseudokirchneriella subcapitata) provides an insight into genome evolution and environmental adaptations in the Sphaeropleales.</title>
        <authorList>
            <person name="Suzuki S."/>
            <person name="Yamaguchi H."/>
            <person name="Nakajima N."/>
            <person name="Kawachi M."/>
        </authorList>
    </citation>
    <scope>NUCLEOTIDE SEQUENCE [LARGE SCALE GENOMIC DNA]</scope>
    <source>
        <strain evidence="1 2">NIES-35</strain>
    </source>
</reference>
<name>A0A2V0NMD0_9CHLO</name>
<evidence type="ECO:0000313" key="1">
    <source>
        <dbReference type="EMBL" id="GBF88658.1"/>
    </source>
</evidence>
<proteinExistence type="predicted"/>
<accession>A0A2V0NMD0</accession>
<sequence length="199" mass="20028">MELCSVQGACGGRGGRGAAATAALVGGAGSWRRVLRSRAAVALLTLAAVMLMQAAPAAAQSAAPPPGATLALAQAAALNATGRNATAFDGAKILLDNGTWWAPDFGWWKESARGVDAPRPGGVPIHFGDAPQDLTIATAKAIGRDPALGPLTKEEKKRVANEILVQNTTEIRLSASAGSYRPWAATAALAGAAALALAL</sequence>
<protein>
    <submittedName>
        <fullName evidence="1">Uncharacterized protein</fullName>
    </submittedName>
</protein>
<dbReference type="AlphaFoldDB" id="A0A2V0NMD0"/>
<dbReference type="EMBL" id="BDRX01000006">
    <property type="protein sequence ID" value="GBF88658.1"/>
    <property type="molecule type" value="Genomic_DNA"/>
</dbReference>
<organism evidence="1 2">
    <name type="scientific">Raphidocelis subcapitata</name>
    <dbReference type="NCBI Taxonomy" id="307507"/>
    <lineage>
        <taxon>Eukaryota</taxon>
        <taxon>Viridiplantae</taxon>
        <taxon>Chlorophyta</taxon>
        <taxon>core chlorophytes</taxon>
        <taxon>Chlorophyceae</taxon>
        <taxon>CS clade</taxon>
        <taxon>Sphaeropleales</taxon>
        <taxon>Selenastraceae</taxon>
        <taxon>Raphidocelis</taxon>
    </lineage>
</organism>
<dbReference type="InParanoid" id="A0A2V0NMD0"/>
<comment type="caution">
    <text evidence="1">The sequence shown here is derived from an EMBL/GenBank/DDBJ whole genome shotgun (WGS) entry which is preliminary data.</text>
</comment>
<dbReference type="Proteomes" id="UP000247498">
    <property type="component" value="Unassembled WGS sequence"/>
</dbReference>
<keyword evidence="2" id="KW-1185">Reference proteome</keyword>
<gene>
    <name evidence="1" type="ORF">Rsub_01557</name>
</gene>
<evidence type="ECO:0000313" key="2">
    <source>
        <dbReference type="Proteomes" id="UP000247498"/>
    </source>
</evidence>